<comment type="caution">
    <text evidence="1">The sequence shown here is derived from an EMBL/GenBank/DDBJ whole genome shotgun (WGS) entry which is preliminary data.</text>
</comment>
<gene>
    <name evidence="1" type="ORF">A4X03_0g8767</name>
</gene>
<dbReference type="Proteomes" id="UP000077671">
    <property type="component" value="Unassembled WGS sequence"/>
</dbReference>
<reference evidence="1" key="2">
    <citation type="journal article" date="2019" name="IMA Fungus">
        <title>Genome sequencing and comparison of five Tilletia species to identify candidate genes for the detection of regulated species infecting wheat.</title>
        <authorList>
            <person name="Nguyen H.D.T."/>
            <person name="Sultana T."/>
            <person name="Kesanakurti P."/>
            <person name="Hambleton S."/>
        </authorList>
    </citation>
    <scope>NUCLEOTIDE SEQUENCE</scope>
    <source>
        <strain evidence="1">DAOMC 238032</strain>
    </source>
</reference>
<dbReference type="InterPro" id="IPR018289">
    <property type="entry name" value="MULE_transposase_dom"/>
</dbReference>
<dbReference type="GO" id="GO:0008270">
    <property type="term" value="F:zinc ion binding"/>
    <property type="evidence" value="ECO:0007669"/>
    <property type="project" value="InterPro"/>
</dbReference>
<evidence type="ECO:0000313" key="2">
    <source>
        <dbReference type="Proteomes" id="UP000077671"/>
    </source>
</evidence>
<proteinExistence type="predicted"/>
<dbReference type="PROSITE" id="PS50966">
    <property type="entry name" value="ZF_SWIM"/>
    <property type="match status" value="1"/>
</dbReference>
<dbReference type="Pfam" id="PF10551">
    <property type="entry name" value="MULE"/>
    <property type="match status" value="1"/>
</dbReference>
<evidence type="ECO:0000313" key="1">
    <source>
        <dbReference type="EMBL" id="KAE8238804.1"/>
    </source>
</evidence>
<organism evidence="1 2">
    <name type="scientific">Tilletia caries</name>
    <name type="common">wheat bunt fungus</name>
    <dbReference type="NCBI Taxonomy" id="13290"/>
    <lineage>
        <taxon>Eukaryota</taxon>
        <taxon>Fungi</taxon>
        <taxon>Dikarya</taxon>
        <taxon>Basidiomycota</taxon>
        <taxon>Ustilaginomycotina</taxon>
        <taxon>Exobasidiomycetes</taxon>
        <taxon>Tilletiales</taxon>
        <taxon>Tilletiaceae</taxon>
        <taxon>Tilletia</taxon>
    </lineage>
</organism>
<sequence length="457" mass="52296">MRSALPVETDKTTQKQVYYWWRQRSSAIWRPHDNAFLSAMASIQQDQTTAGSAPPSANVSARLIESHGQVRGMMLLAEGLIETLAASTIEISMDGTFGTNNAGHELLGVLAEMDGTGVPLAYCFLDTRDLPEDGCKINIIKEVLNALKDRGIDPQFVGCDKDSAEIAAFRSVWPQSKIQLCYWHVLRAVRQRLASSIATSTKQYHAFEVTSIVPGVETCWGSTKGNRHDKRLCRCACKLQVEKWDKQGKMECSKEESVIIIQLISRHFNEHTSFPTLLGTYLTVDELHRKQAKEAYDICRAKDWARVWAYLWVNWYCKEEWILWARGAGEKIPILKSTMVTESHWRLIKHDYLHRFARPRIDLVVCILRKRVIPTAHTRVTALQKGDHRMARPAWRAQFVKAWRKLEATDISEGTCERYHTDIRTWTCACLAFPLSRFLICKHLLSLLPCARWDHVA</sequence>
<dbReference type="InterPro" id="IPR007527">
    <property type="entry name" value="Znf_SWIM"/>
</dbReference>
<protein>
    <submittedName>
        <fullName evidence="1">Uncharacterized protein</fullName>
    </submittedName>
</protein>
<name>A0A177SZK3_9BASI</name>
<accession>A0A177SZK3</accession>
<dbReference type="EMBL" id="LWDD02002889">
    <property type="protein sequence ID" value="KAE8238804.1"/>
    <property type="molecule type" value="Genomic_DNA"/>
</dbReference>
<dbReference type="AlphaFoldDB" id="A0A177SZK3"/>
<reference evidence="1" key="1">
    <citation type="submission" date="2016-04" db="EMBL/GenBank/DDBJ databases">
        <authorList>
            <person name="Nguyen H.D."/>
            <person name="Kesanakurti P."/>
            <person name="Cullis J."/>
            <person name="Levesque C.A."/>
            <person name="Hambleton S."/>
        </authorList>
    </citation>
    <scope>NUCLEOTIDE SEQUENCE</scope>
    <source>
        <strain evidence="1">DAOMC 238032</strain>
    </source>
</reference>